<evidence type="ECO:0000256" key="5">
    <source>
        <dbReference type="RuleBase" id="RU003682"/>
    </source>
</evidence>
<protein>
    <submittedName>
        <fullName evidence="7">Isopenicillin N synthase</fullName>
    </submittedName>
</protein>
<evidence type="ECO:0000313" key="8">
    <source>
        <dbReference type="Proteomes" id="UP000189818"/>
    </source>
</evidence>
<dbReference type="EMBL" id="FUYM01000010">
    <property type="protein sequence ID" value="SKB97755.1"/>
    <property type="molecule type" value="Genomic_DNA"/>
</dbReference>
<dbReference type="InterPro" id="IPR005123">
    <property type="entry name" value="Oxoglu/Fe-dep_dioxygenase_dom"/>
</dbReference>
<dbReference type="PANTHER" id="PTHR10209">
    <property type="entry name" value="OXIDOREDUCTASE, 2OG-FE II OXYGENASE FAMILY PROTEIN"/>
    <property type="match status" value="1"/>
</dbReference>
<dbReference type="RefSeq" id="WP_079649890.1">
    <property type="nucleotide sequence ID" value="NZ_FUYM01000010.1"/>
</dbReference>
<reference evidence="8" key="1">
    <citation type="submission" date="2017-02" db="EMBL/GenBank/DDBJ databases">
        <authorList>
            <person name="Varghese N."/>
            <person name="Submissions S."/>
        </authorList>
    </citation>
    <scope>NUCLEOTIDE SEQUENCE [LARGE SCALE GENOMIC DNA]</scope>
    <source>
        <strain evidence="8">UM2</strain>
    </source>
</reference>
<dbReference type="PANTHER" id="PTHR10209:SF881">
    <property type="entry name" value="FI07970P-RELATED"/>
    <property type="match status" value="1"/>
</dbReference>
<dbReference type="GO" id="GO:0046872">
    <property type="term" value="F:metal ion binding"/>
    <property type="evidence" value="ECO:0007669"/>
    <property type="project" value="UniProtKB-KW"/>
</dbReference>
<dbReference type="PROSITE" id="PS51471">
    <property type="entry name" value="FE2OG_OXY"/>
    <property type="match status" value="1"/>
</dbReference>
<keyword evidence="2 5" id="KW-0479">Metal-binding</keyword>
<evidence type="ECO:0000256" key="3">
    <source>
        <dbReference type="ARBA" id="ARBA00023002"/>
    </source>
</evidence>
<dbReference type="Pfam" id="PF14226">
    <property type="entry name" value="DIOX_N"/>
    <property type="match status" value="1"/>
</dbReference>
<sequence length="344" mass="38957">MNDQATPVSPIRSRRWERSAVEEIPVLDLGRYLGGDDGEIERLAAELSHAQRHIGFFYITNHGIAQELVDRVFAETARFHALPAEERMKLLIDDQQTGYAPMKSSQIEDGDVAVEKSPHKPDLSEAIWIRRDLPDDDPELVAGRPFRRNKWPEGLPGFRETIRAYQQAMEALGRRMLPLYARALDLPDAYFDPLFDKADIPVRLGHYPADLVGDRNQFGAAPHNDAGFLTLLPQPEEDGLEVLTQSKKWIPAPVRRGDILVNGGNCLVRFSNGRFLSTPHRVLAGRPRPRYSIPLFFNPNFDAVVAPVPSCVSVDRPAMFEPVTYEQYIIDYLARVYAHRRKPA</sequence>
<gene>
    <name evidence="7" type="ORF">SAMN06295920_11086</name>
</gene>
<comment type="similarity">
    <text evidence="1 5">Belongs to the iron/ascorbate-dependent oxidoreductase family.</text>
</comment>
<dbReference type="InterPro" id="IPR026992">
    <property type="entry name" value="DIOX_N"/>
</dbReference>
<dbReference type="OrthoDB" id="21825at2"/>
<dbReference type="AlphaFoldDB" id="A0A1T5FNQ8"/>
<evidence type="ECO:0000256" key="4">
    <source>
        <dbReference type="ARBA" id="ARBA00023004"/>
    </source>
</evidence>
<dbReference type="STRING" id="439228.SAMN06295920_11086"/>
<dbReference type="Proteomes" id="UP000189818">
    <property type="component" value="Unassembled WGS sequence"/>
</dbReference>
<evidence type="ECO:0000259" key="6">
    <source>
        <dbReference type="PROSITE" id="PS51471"/>
    </source>
</evidence>
<dbReference type="InterPro" id="IPR027443">
    <property type="entry name" value="IPNS-like_sf"/>
</dbReference>
<organism evidence="7 8">
    <name type="scientific">Rhizorhabdus histidinilytica</name>
    <dbReference type="NCBI Taxonomy" id="439228"/>
    <lineage>
        <taxon>Bacteria</taxon>
        <taxon>Pseudomonadati</taxon>
        <taxon>Pseudomonadota</taxon>
        <taxon>Alphaproteobacteria</taxon>
        <taxon>Sphingomonadales</taxon>
        <taxon>Sphingomonadaceae</taxon>
        <taxon>Rhizorhabdus</taxon>
    </lineage>
</organism>
<dbReference type="InterPro" id="IPR044861">
    <property type="entry name" value="IPNS-like_FE2OG_OXY"/>
</dbReference>
<evidence type="ECO:0000313" key="7">
    <source>
        <dbReference type="EMBL" id="SKB97755.1"/>
    </source>
</evidence>
<keyword evidence="3 5" id="KW-0560">Oxidoreductase</keyword>
<dbReference type="Gene3D" id="2.60.120.330">
    <property type="entry name" value="B-lactam Antibiotic, Isopenicillin N Synthase, Chain"/>
    <property type="match status" value="1"/>
</dbReference>
<dbReference type="PRINTS" id="PR00682">
    <property type="entry name" value="IPNSYNTHASE"/>
</dbReference>
<evidence type="ECO:0000256" key="1">
    <source>
        <dbReference type="ARBA" id="ARBA00008056"/>
    </source>
</evidence>
<name>A0A1T5FNQ8_9SPHN</name>
<dbReference type="GO" id="GO:0016491">
    <property type="term" value="F:oxidoreductase activity"/>
    <property type="evidence" value="ECO:0007669"/>
    <property type="project" value="UniProtKB-KW"/>
</dbReference>
<dbReference type="Pfam" id="PF03171">
    <property type="entry name" value="2OG-FeII_Oxy"/>
    <property type="match status" value="1"/>
</dbReference>
<evidence type="ECO:0000256" key="2">
    <source>
        <dbReference type="ARBA" id="ARBA00022723"/>
    </source>
</evidence>
<keyword evidence="8" id="KW-1185">Reference proteome</keyword>
<keyword evidence="4 5" id="KW-0408">Iron</keyword>
<accession>A0A1T5FNQ8</accession>
<dbReference type="SUPFAM" id="SSF51197">
    <property type="entry name" value="Clavaminate synthase-like"/>
    <property type="match status" value="1"/>
</dbReference>
<feature type="domain" description="Fe2OG dioxygenase" evidence="6">
    <location>
        <begin position="197"/>
        <end position="299"/>
    </location>
</feature>
<proteinExistence type="inferred from homology"/>